<evidence type="ECO:0000313" key="3">
    <source>
        <dbReference type="EMBL" id="RAK72271.1"/>
    </source>
</evidence>
<dbReference type="Gene3D" id="1.25.40.20">
    <property type="entry name" value="Ankyrin repeat-containing domain"/>
    <property type="match status" value="1"/>
</dbReference>
<sequence length="323" mass="37150">MRLSELPAEVLLNIGTQLGDDGLSRLLRTNRWFHNFFGDEIYKMHVQRTKGIALLWAADRGDEMLARKFLDCGANPNVGWGPRVPGQGDWALRTAARSDLYWRPDGNRTHLTPLTLAAQKGYLDVVKLLLAYGADPGRHNREHQTACLAAISALIEKAHDGRQYHNSWDRLSDFNQPRRPLDPQLLAVVDFLIHLPDAMYGTHGYRVLNLALQWPDQDLAVYMLRDEQLQASFCEQPGSQFEYLLRNAALFHRVVFVDHLLNVAYANFHVHEWGRLALIARDATQEYFSHAMGHYYLMYKYVAFFLFLCVWVCIWVFHPASAV</sequence>
<keyword evidence="2" id="KW-0812">Transmembrane</keyword>
<protein>
    <recommendedName>
        <fullName evidence="5">Ankyrin</fullName>
    </recommendedName>
</protein>
<keyword evidence="2" id="KW-0472">Membrane</keyword>
<feature type="transmembrane region" description="Helical" evidence="2">
    <location>
        <begin position="297"/>
        <end position="317"/>
    </location>
</feature>
<proteinExistence type="predicted"/>
<dbReference type="AlphaFoldDB" id="A0A8G1VUL9"/>
<dbReference type="InterPro" id="IPR036770">
    <property type="entry name" value="Ankyrin_rpt-contain_sf"/>
</dbReference>
<feature type="repeat" description="ANK" evidence="1">
    <location>
        <begin position="109"/>
        <end position="141"/>
    </location>
</feature>
<dbReference type="Proteomes" id="UP000249789">
    <property type="component" value="Unassembled WGS sequence"/>
</dbReference>
<dbReference type="SMART" id="SM00248">
    <property type="entry name" value="ANK"/>
    <property type="match status" value="2"/>
</dbReference>
<organism evidence="3 4">
    <name type="scientific">Aspergillus fijiensis CBS 313.89</name>
    <dbReference type="NCBI Taxonomy" id="1448319"/>
    <lineage>
        <taxon>Eukaryota</taxon>
        <taxon>Fungi</taxon>
        <taxon>Dikarya</taxon>
        <taxon>Ascomycota</taxon>
        <taxon>Pezizomycotina</taxon>
        <taxon>Eurotiomycetes</taxon>
        <taxon>Eurotiomycetidae</taxon>
        <taxon>Eurotiales</taxon>
        <taxon>Aspergillaceae</taxon>
        <taxon>Aspergillus</taxon>
    </lineage>
</organism>
<dbReference type="SUPFAM" id="SSF48403">
    <property type="entry name" value="Ankyrin repeat"/>
    <property type="match status" value="1"/>
</dbReference>
<accession>A0A8G1VUL9</accession>
<dbReference type="OrthoDB" id="4772757at2759"/>
<evidence type="ECO:0000313" key="4">
    <source>
        <dbReference type="Proteomes" id="UP000249789"/>
    </source>
</evidence>
<dbReference type="VEuPathDB" id="FungiDB:BO72DRAFT_501098"/>
<dbReference type="EMBL" id="KZ824698">
    <property type="protein sequence ID" value="RAK72271.1"/>
    <property type="molecule type" value="Genomic_DNA"/>
</dbReference>
<dbReference type="InterPro" id="IPR002110">
    <property type="entry name" value="Ankyrin_rpt"/>
</dbReference>
<evidence type="ECO:0000256" key="2">
    <source>
        <dbReference type="SAM" id="Phobius"/>
    </source>
</evidence>
<dbReference type="Pfam" id="PF00023">
    <property type="entry name" value="Ank"/>
    <property type="match status" value="1"/>
</dbReference>
<reference evidence="3 4" key="1">
    <citation type="submission" date="2018-02" db="EMBL/GenBank/DDBJ databases">
        <title>The genomes of Aspergillus section Nigri reveals drivers in fungal speciation.</title>
        <authorList>
            <consortium name="DOE Joint Genome Institute"/>
            <person name="Vesth T.C."/>
            <person name="Nybo J."/>
            <person name="Theobald S."/>
            <person name="Brandl J."/>
            <person name="Frisvad J.C."/>
            <person name="Nielsen K.F."/>
            <person name="Lyhne E.K."/>
            <person name="Kogle M.E."/>
            <person name="Kuo A."/>
            <person name="Riley R."/>
            <person name="Clum A."/>
            <person name="Nolan M."/>
            <person name="Lipzen A."/>
            <person name="Salamov A."/>
            <person name="Henrissat B."/>
            <person name="Wiebenga A."/>
            <person name="De vries R.P."/>
            <person name="Grigoriev I.V."/>
            <person name="Mortensen U.H."/>
            <person name="Andersen M.R."/>
            <person name="Baker S.E."/>
        </authorList>
    </citation>
    <scope>NUCLEOTIDE SEQUENCE [LARGE SCALE GENOMIC DNA]</scope>
    <source>
        <strain evidence="3 4">CBS 313.89</strain>
    </source>
</reference>
<keyword evidence="2" id="KW-1133">Transmembrane helix</keyword>
<name>A0A8G1VUL9_9EURO</name>
<gene>
    <name evidence="3" type="ORF">BO72DRAFT_501098</name>
</gene>
<evidence type="ECO:0008006" key="5">
    <source>
        <dbReference type="Google" id="ProtNLM"/>
    </source>
</evidence>
<dbReference type="PROSITE" id="PS50297">
    <property type="entry name" value="ANK_REP_REGION"/>
    <property type="match status" value="1"/>
</dbReference>
<dbReference type="GeneID" id="63866275"/>
<keyword evidence="1" id="KW-0040">ANK repeat</keyword>
<dbReference type="RefSeq" id="XP_040796283.1">
    <property type="nucleotide sequence ID" value="XM_040948942.1"/>
</dbReference>
<evidence type="ECO:0000256" key="1">
    <source>
        <dbReference type="PROSITE-ProRule" id="PRU00023"/>
    </source>
</evidence>
<dbReference type="PROSITE" id="PS50088">
    <property type="entry name" value="ANK_REPEAT"/>
    <property type="match status" value="1"/>
</dbReference>
<keyword evidence="4" id="KW-1185">Reference proteome</keyword>